<dbReference type="PROSITE" id="PS50001">
    <property type="entry name" value="SH2"/>
    <property type="match status" value="1"/>
</dbReference>
<dbReference type="GeneID" id="6759224"/>
<reference evidence="4 5" key="1">
    <citation type="journal article" date="2008" name="Nature">
        <title>The Trichoplax genome and the nature of placozoans.</title>
        <authorList>
            <person name="Srivastava M."/>
            <person name="Begovic E."/>
            <person name="Chapman J."/>
            <person name="Putnam N.H."/>
            <person name="Hellsten U."/>
            <person name="Kawashima T."/>
            <person name="Kuo A."/>
            <person name="Mitros T."/>
            <person name="Salamov A."/>
            <person name="Carpenter M.L."/>
            <person name="Signorovitch A.Y."/>
            <person name="Moreno M.A."/>
            <person name="Kamm K."/>
            <person name="Grimwood J."/>
            <person name="Schmutz J."/>
            <person name="Shapiro H."/>
            <person name="Grigoriev I.V."/>
            <person name="Buss L.W."/>
            <person name="Schierwater B."/>
            <person name="Dellaporta S.L."/>
            <person name="Rokhsar D.S."/>
        </authorList>
    </citation>
    <scope>NUCLEOTIDE SEQUENCE [LARGE SCALE GENOMIC DNA]</scope>
    <source>
        <strain evidence="4 5">Grell-BS-1999</strain>
    </source>
</reference>
<evidence type="ECO:0000313" key="4">
    <source>
        <dbReference type="EMBL" id="EDV19494.1"/>
    </source>
</evidence>
<name>B3SCQ5_TRIAD</name>
<dbReference type="CTD" id="6759224"/>
<keyword evidence="1" id="KW-0727">SH2 domain</keyword>
<dbReference type="EMBL" id="DS985272">
    <property type="protein sequence ID" value="EDV19494.1"/>
    <property type="molecule type" value="Genomic_DNA"/>
</dbReference>
<dbReference type="PhylomeDB" id="B3SCQ5"/>
<dbReference type="KEGG" id="tad:TRIADDRAFT_62060"/>
<dbReference type="HOGENOM" id="CLU_571526_0_0_1"/>
<organism evidence="4 5">
    <name type="scientific">Trichoplax adhaerens</name>
    <name type="common">Trichoplax reptans</name>
    <dbReference type="NCBI Taxonomy" id="10228"/>
    <lineage>
        <taxon>Eukaryota</taxon>
        <taxon>Metazoa</taxon>
        <taxon>Placozoa</taxon>
        <taxon>Uniplacotomia</taxon>
        <taxon>Trichoplacea</taxon>
        <taxon>Trichoplacidae</taxon>
        <taxon>Trichoplax</taxon>
    </lineage>
</organism>
<evidence type="ECO:0000313" key="5">
    <source>
        <dbReference type="Proteomes" id="UP000009022"/>
    </source>
</evidence>
<dbReference type="InParanoid" id="B3SCQ5"/>
<protein>
    <recommendedName>
        <fullName evidence="3">SH2 domain-containing protein</fullName>
    </recommendedName>
</protein>
<keyword evidence="5" id="KW-1185">Reference proteome</keyword>
<dbReference type="Proteomes" id="UP000009022">
    <property type="component" value="Unassembled WGS sequence"/>
</dbReference>
<dbReference type="OrthoDB" id="10013007at2759"/>
<dbReference type="SUPFAM" id="SSF55550">
    <property type="entry name" value="SH2 domain"/>
    <property type="match status" value="1"/>
</dbReference>
<dbReference type="Pfam" id="PF00017">
    <property type="entry name" value="SH2"/>
    <property type="match status" value="1"/>
</dbReference>
<feature type="compositionally biased region" description="Low complexity" evidence="2">
    <location>
        <begin position="329"/>
        <end position="340"/>
    </location>
</feature>
<dbReference type="RefSeq" id="XP_002118011.1">
    <property type="nucleotide sequence ID" value="XM_002117975.1"/>
</dbReference>
<feature type="domain" description="SH2" evidence="3">
    <location>
        <begin position="312"/>
        <end position="418"/>
    </location>
</feature>
<dbReference type="AlphaFoldDB" id="B3SCQ5"/>
<gene>
    <name evidence="4" type="ORF">TRIADDRAFT_62060</name>
</gene>
<dbReference type="Gene3D" id="3.30.505.10">
    <property type="entry name" value="SH2 domain"/>
    <property type="match status" value="1"/>
</dbReference>
<feature type="region of interest" description="Disordered" evidence="2">
    <location>
        <begin position="324"/>
        <end position="343"/>
    </location>
</feature>
<evidence type="ECO:0000256" key="1">
    <source>
        <dbReference type="PROSITE-ProRule" id="PRU00191"/>
    </source>
</evidence>
<evidence type="ECO:0000259" key="3">
    <source>
        <dbReference type="PROSITE" id="PS50001"/>
    </source>
</evidence>
<dbReference type="InterPro" id="IPR036860">
    <property type="entry name" value="SH2_dom_sf"/>
</dbReference>
<dbReference type="InterPro" id="IPR000980">
    <property type="entry name" value="SH2"/>
</dbReference>
<evidence type="ECO:0000256" key="2">
    <source>
        <dbReference type="SAM" id="MobiDB-lite"/>
    </source>
</evidence>
<dbReference type="CDD" id="cd00173">
    <property type="entry name" value="SH2"/>
    <property type="match status" value="1"/>
</dbReference>
<sequence>MNLNIPYPVHGRPRATTLELFLVSTRFTAMATASLAFKTSFQLSYSTAHRSNIEGCQMTCCIPHYKQIKQLFCPSQLFKQRRNTIIAAQQVNSDGTKFMEMNYKLATNETEVTENRIVADVENVNQSVINWFWNIPQWLLDTARLGPKYYYNYFRYPVQYKVGIKANKDKPGQFTLVAIVKHRDYALPSRIEKDLKSIAKHKDETNILSSGRLQISVTGDIKSLNGVIWAESLNKAVYFDGVYSVTQFACTGLLDKNNRIYSKGTIEFRYVDPGPNCHPEMSSNPDYMAENKPVSVDFNYSPDLDMTRRYSSLFNYIPEPDQPADDVIESSSSPEKSPSDIVPPVPTFIVRESKHHSAEVISIKVTNDGEVGHFIISTGSDGYSIADFERKFESLEKLLTYYNTYKDEEMQMRLRVPPSNESVVPAHPNIKVSAPEEIPDSTFSYKGMQKENGQSELEEYDYVSTSLERDGGLFIICL</sequence>
<accession>B3SCQ5</accession>
<proteinExistence type="predicted"/>